<dbReference type="AlphaFoldDB" id="F8N5V2"/>
<organism evidence="1 2">
    <name type="scientific">Hallella multisaccharivorax DSM 17128</name>
    <dbReference type="NCBI Taxonomy" id="688246"/>
    <lineage>
        <taxon>Bacteria</taxon>
        <taxon>Pseudomonadati</taxon>
        <taxon>Bacteroidota</taxon>
        <taxon>Bacteroidia</taxon>
        <taxon>Bacteroidales</taxon>
        <taxon>Prevotellaceae</taxon>
        <taxon>Hallella</taxon>
    </lineage>
</organism>
<sequence>MKAFAKGNENSQEAVSVMSEPATIAKTDLENFMTHTDAVAKEAESISQGSCAISDYLDSFSSLMVHPDGSLADLSGP</sequence>
<proteinExistence type="predicted"/>
<gene>
    <name evidence="1" type="ORF">Premu_0639</name>
</gene>
<name>F8N5V2_9BACT</name>
<dbReference type="EMBL" id="GL945017">
    <property type="protein sequence ID" value="EGN56114.1"/>
    <property type="molecule type" value="Genomic_DNA"/>
</dbReference>
<dbReference type="HOGENOM" id="CLU_2635114_0_0_10"/>
<dbReference type="Proteomes" id="UP000002772">
    <property type="component" value="Unassembled WGS sequence"/>
</dbReference>
<protein>
    <submittedName>
        <fullName evidence="1">Uncharacterized protein</fullName>
    </submittedName>
</protein>
<accession>F8N5V2</accession>
<reference evidence="2" key="1">
    <citation type="journal article" date="2011" name="Stand. Genomic Sci.">
        <title>Non-contiguous finished genome sequence of the opportunistic oral pathogen Prevotella multisaccharivorax type strain (PPPA20).</title>
        <authorList>
            <person name="Pati A."/>
            <person name="Gronow S."/>
            <person name="Lu M."/>
            <person name="Lapidus A."/>
            <person name="Nolan M."/>
            <person name="Lucas S."/>
            <person name="Hammon N."/>
            <person name="Deshpande S."/>
            <person name="Cheng J.F."/>
            <person name="Tapia R."/>
            <person name="Han C."/>
            <person name="Goodwin L."/>
            <person name="Pitluck S."/>
            <person name="Liolios K."/>
            <person name="Pagani I."/>
            <person name="Mavromatis K."/>
            <person name="Mikhailova N."/>
            <person name="Huntemann M."/>
            <person name="Chen A."/>
            <person name="Palaniappan K."/>
            <person name="Land M."/>
            <person name="Hauser L."/>
            <person name="Detter J.C."/>
            <person name="Brambilla E.M."/>
            <person name="Rohde M."/>
            <person name="Goker M."/>
            <person name="Woyke T."/>
            <person name="Bristow J."/>
            <person name="Eisen J.A."/>
            <person name="Markowitz V."/>
            <person name="Hugenholtz P."/>
            <person name="Kyrpides N.C."/>
            <person name="Klenk H.P."/>
            <person name="Ivanova N."/>
        </authorList>
    </citation>
    <scope>NUCLEOTIDE SEQUENCE [LARGE SCALE GENOMIC DNA]</scope>
    <source>
        <strain evidence="2">DSM 17128</strain>
    </source>
</reference>
<evidence type="ECO:0000313" key="2">
    <source>
        <dbReference type="Proteomes" id="UP000002772"/>
    </source>
</evidence>
<keyword evidence="2" id="KW-1185">Reference proteome</keyword>
<dbReference type="RefSeq" id="WP_007573053.1">
    <property type="nucleotide sequence ID" value="NZ_BPTS01000001.1"/>
</dbReference>
<evidence type="ECO:0000313" key="1">
    <source>
        <dbReference type="EMBL" id="EGN56114.1"/>
    </source>
</evidence>